<evidence type="ECO:0000313" key="3">
    <source>
        <dbReference type="Proteomes" id="UP001254848"/>
    </source>
</evidence>
<evidence type="ECO:0000259" key="1">
    <source>
        <dbReference type="Pfam" id="PF07561"/>
    </source>
</evidence>
<dbReference type="EMBL" id="JAUOZS010000001">
    <property type="protein sequence ID" value="MDT8900131.1"/>
    <property type="molecule type" value="Genomic_DNA"/>
</dbReference>
<comment type="caution">
    <text evidence="2">The sequence shown here is derived from an EMBL/GenBank/DDBJ whole genome shotgun (WGS) entry which is preliminary data.</text>
</comment>
<feature type="domain" description="DUF1540" evidence="1">
    <location>
        <begin position="6"/>
        <end position="49"/>
    </location>
</feature>
<gene>
    <name evidence="2" type="ORF">Q4T40_02630</name>
</gene>
<protein>
    <submittedName>
        <fullName evidence="2">DUF1540 domain-containing protein</fullName>
    </submittedName>
</protein>
<keyword evidence="3" id="KW-1185">Reference proteome</keyword>
<dbReference type="RefSeq" id="WP_413778689.1">
    <property type="nucleotide sequence ID" value="NZ_JAUOZS010000001.1"/>
</dbReference>
<accession>A0ABU3NTI4</accession>
<name>A0ABU3NTI4_9FIRM</name>
<organism evidence="2 3">
    <name type="scientific">Anaeroselena agilis</name>
    <dbReference type="NCBI Taxonomy" id="3063788"/>
    <lineage>
        <taxon>Bacteria</taxon>
        <taxon>Bacillati</taxon>
        <taxon>Bacillota</taxon>
        <taxon>Negativicutes</taxon>
        <taxon>Acetonemataceae</taxon>
        <taxon>Anaeroselena</taxon>
    </lineage>
</organism>
<dbReference type="Proteomes" id="UP001254848">
    <property type="component" value="Unassembled WGS sequence"/>
</dbReference>
<sequence>MTLPGVKCTVSNCKFWQQGERCNASAIEVNVDGGSSNAHASDQTNCHTFAPK</sequence>
<reference evidence="2 3" key="1">
    <citation type="submission" date="2023-07" db="EMBL/GenBank/DDBJ databases">
        <title>The novel representative of Negativicutes class, Anaeroselena agilis gen. nov. sp. nov.</title>
        <authorList>
            <person name="Prokofeva M.I."/>
            <person name="Elcheninov A.G."/>
            <person name="Klyukina A."/>
            <person name="Kublanov I.V."/>
            <person name="Frolov E.N."/>
            <person name="Podosokorskaya O.A."/>
        </authorList>
    </citation>
    <scope>NUCLEOTIDE SEQUENCE [LARGE SCALE GENOMIC DNA]</scope>
    <source>
        <strain evidence="2 3">4137-cl</strain>
    </source>
</reference>
<dbReference type="InterPro" id="IPR011437">
    <property type="entry name" value="DUF1540"/>
</dbReference>
<proteinExistence type="predicted"/>
<evidence type="ECO:0000313" key="2">
    <source>
        <dbReference type="EMBL" id="MDT8900131.1"/>
    </source>
</evidence>
<dbReference type="Pfam" id="PF07561">
    <property type="entry name" value="DUF1540"/>
    <property type="match status" value="1"/>
</dbReference>